<sequence length="181" mass="20398">MQELFEDINAIRKGIEALSKRVQEQGQPVSQAQVAQLLQEAKQGTRFTINYEGVAQQIQPHLTSPEKVENTLATGAQRLEQVVNRIPKSVPVMGQVWGFTDWRLLFGVVVLVLGLTVATVQAWQAKAERDKVAQQVTNLAVAYRDSLAQERRNSDWLVSGYLRLNKANPVLTRKLFHQPKK</sequence>
<dbReference type="AlphaFoldDB" id="A0A239BG14"/>
<evidence type="ECO:0000313" key="1">
    <source>
        <dbReference type="EMBL" id="SNS07057.1"/>
    </source>
</evidence>
<dbReference type="EMBL" id="FZNS01000023">
    <property type="protein sequence ID" value="SNS07057.1"/>
    <property type="molecule type" value="Genomic_DNA"/>
</dbReference>
<name>A0A239BG14_9BACT</name>
<gene>
    <name evidence="1" type="ORF">SAMN06269173_12335</name>
</gene>
<organism evidence="1 2">
    <name type="scientific">Hymenobacter mucosus</name>
    <dbReference type="NCBI Taxonomy" id="1411120"/>
    <lineage>
        <taxon>Bacteria</taxon>
        <taxon>Pseudomonadati</taxon>
        <taxon>Bacteroidota</taxon>
        <taxon>Cytophagia</taxon>
        <taxon>Cytophagales</taxon>
        <taxon>Hymenobacteraceae</taxon>
        <taxon>Hymenobacter</taxon>
    </lineage>
</organism>
<proteinExistence type="predicted"/>
<evidence type="ECO:0000313" key="2">
    <source>
        <dbReference type="Proteomes" id="UP000198310"/>
    </source>
</evidence>
<dbReference type="Proteomes" id="UP000198310">
    <property type="component" value="Unassembled WGS sequence"/>
</dbReference>
<protein>
    <submittedName>
        <fullName evidence="1">Uncharacterized protein</fullName>
    </submittedName>
</protein>
<reference evidence="2" key="1">
    <citation type="submission" date="2017-06" db="EMBL/GenBank/DDBJ databases">
        <authorList>
            <person name="Varghese N."/>
            <person name="Submissions S."/>
        </authorList>
    </citation>
    <scope>NUCLEOTIDE SEQUENCE [LARGE SCALE GENOMIC DNA]</scope>
    <source>
        <strain evidence="2">DSM 28041</strain>
    </source>
</reference>
<keyword evidence="2" id="KW-1185">Reference proteome</keyword>
<dbReference type="RefSeq" id="WP_089334502.1">
    <property type="nucleotide sequence ID" value="NZ_FZNS01000023.1"/>
</dbReference>
<accession>A0A239BG14</accession>